<organism evidence="2 3">
    <name type="scientific">Mucilaginibacter aquatilis</name>
    <dbReference type="NCBI Taxonomy" id="1517760"/>
    <lineage>
        <taxon>Bacteria</taxon>
        <taxon>Pseudomonadati</taxon>
        <taxon>Bacteroidota</taxon>
        <taxon>Sphingobacteriia</taxon>
        <taxon>Sphingobacteriales</taxon>
        <taxon>Sphingobacteriaceae</taxon>
        <taxon>Mucilaginibacter</taxon>
    </lineage>
</organism>
<keyword evidence="1" id="KW-1133">Transmembrane helix</keyword>
<keyword evidence="1" id="KW-0812">Transmembrane</keyword>
<evidence type="ECO:0000313" key="3">
    <source>
        <dbReference type="Proteomes" id="UP000434850"/>
    </source>
</evidence>
<gene>
    <name evidence="2" type="ORF">GO816_14850</name>
</gene>
<evidence type="ECO:0000256" key="1">
    <source>
        <dbReference type="SAM" id="Phobius"/>
    </source>
</evidence>
<feature type="transmembrane region" description="Helical" evidence="1">
    <location>
        <begin position="186"/>
        <end position="203"/>
    </location>
</feature>
<keyword evidence="3" id="KW-1185">Reference proteome</keyword>
<feature type="transmembrane region" description="Helical" evidence="1">
    <location>
        <begin position="12"/>
        <end position="30"/>
    </location>
</feature>
<reference evidence="2 3" key="1">
    <citation type="submission" date="2019-12" db="EMBL/GenBank/DDBJ databases">
        <title>Mucilaginibacter sp. HME9299 genome sequencing and assembly.</title>
        <authorList>
            <person name="Kang H."/>
            <person name="Kim H."/>
            <person name="Joh K."/>
        </authorList>
    </citation>
    <scope>NUCLEOTIDE SEQUENCE [LARGE SCALE GENOMIC DNA]</scope>
    <source>
        <strain evidence="2 3">HME9299</strain>
    </source>
</reference>
<dbReference type="InterPro" id="IPR045625">
    <property type="entry name" value="DUF6427"/>
</dbReference>
<comment type="caution">
    <text evidence="2">The sequence shown here is derived from an EMBL/GenBank/DDBJ whole genome shotgun (WGS) entry which is preliminary data.</text>
</comment>
<keyword evidence="2" id="KW-0560">Oxidoreductase</keyword>
<feature type="transmembrane region" description="Helical" evidence="1">
    <location>
        <begin position="61"/>
        <end position="83"/>
    </location>
</feature>
<keyword evidence="2" id="KW-0503">Monooxygenase</keyword>
<proteinExistence type="predicted"/>
<accession>A0A6I4IQW1</accession>
<sequence length="331" mass="38486">MIDIFRRFNPLNILWLALLLIILRGAYLLFGDAVPDEYPLQLAEPFFRALLPLAIVKTLPAYLSIWGAALVVLIQAILINYLINAYNLLGRPSFLPALMYVVLSGLFTPFLVLSAPLLCNFVIIWMLFKLFELYKTDDSKALAYDLGMLVAVGSLLYFPFTYFLAVVWIGLIIFRPFDWREWAATLIGYLTIFFFIGVVYYLTDKLPYLYRIWLPLGAKFAGPQVLDKYDFLSLIPVIAIFVLGTLKLQENFFKSYVLIRKAFQLFFFMVLIASVSYYVRPMFGLSHFILCVVPAAIFFAYYFLYASKRWMYETLFFLLITSIIYFQFNTF</sequence>
<feature type="transmembrane region" description="Helical" evidence="1">
    <location>
        <begin position="148"/>
        <end position="174"/>
    </location>
</feature>
<feature type="transmembrane region" description="Helical" evidence="1">
    <location>
        <begin position="258"/>
        <end position="279"/>
    </location>
</feature>
<feature type="transmembrane region" description="Helical" evidence="1">
    <location>
        <begin position="229"/>
        <end position="246"/>
    </location>
</feature>
<dbReference type="GO" id="GO:0004497">
    <property type="term" value="F:monooxygenase activity"/>
    <property type="evidence" value="ECO:0007669"/>
    <property type="project" value="UniProtKB-KW"/>
</dbReference>
<feature type="transmembrane region" description="Helical" evidence="1">
    <location>
        <begin position="95"/>
        <end position="128"/>
    </location>
</feature>
<name>A0A6I4IQW1_9SPHI</name>
<feature type="transmembrane region" description="Helical" evidence="1">
    <location>
        <begin position="310"/>
        <end position="328"/>
    </location>
</feature>
<dbReference type="AlphaFoldDB" id="A0A6I4IQW1"/>
<dbReference type="Proteomes" id="UP000434850">
    <property type="component" value="Unassembled WGS sequence"/>
</dbReference>
<keyword evidence="1" id="KW-0472">Membrane</keyword>
<protein>
    <submittedName>
        <fullName evidence="2">Beta-carotene 15,15'-monooxygenase</fullName>
    </submittedName>
</protein>
<dbReference type="OrthoDB" id="1115611at2"/>
<evidence type="ECO:0000313" key="2">
    <source>
        <dbReference type="EMBL" id="MVN92413.1"/>
    </source>
</evidence>
<feature type="transmembrane region" description="Helical" evidence="1">
    <location>
        <begin position="285"/>
        <end position="303"/>
    </location>
</feature>
<dbReference type="Pfam" id="PF19992">
    <property type="entry name" value="DUF6427"/>
    <property type="match status" value="1"/>
</dbReference>
<dbReference type="EMBL" id="WQLA01000006">
    <property type="protein sequence ID" value="MVN92413.1"/>
    <property type="molecule type" value="Genomic_DNA"/>
</dbReference>